<dbReference type="Pfam" id="PF10945">
    <property type="entry name" value="CBP_BcsR"/>
    <property type="match status" value="1"/>
</dbReference>
<dbReference type="Proteomes" id="UP000032430">
    <property type="component" value="Chromosome I"/>
</dbReference>
<keyword evidence="2" id="KW-1185">Reference proteome</keyword>
<sequence>MDNRALSFNKKTATKLPEDLYVLANTYSLSKLNYIDIAQQEHFVKMMKDWPLLAELAQLTSPNTN</sequence>
<gene>
    <name evidence="1" type="ORF">LFA_3359</name>
</gene>
<accession>A0A098GB46</accession>
<dbReference type="RefSeq" id="WP_045096953.1">
    <property type="nucleotide sequence ID" value="NZ_LN614827.1"/>
</dbReference>
<evidence type="ECO:0000313" key="2">
    <source>
        <dbReference type="Proteomes" id="UP000032430"/>
    </source>
</evidence>
<name>A0A098GB46_9GAMM</name>
<dbReference type="STRING" id="1212491.LFA_3359"/>
<reference evidence="2" key="1">
    <citation type="submission" date="2014-09" db="EMBL/GenBank/DDBJ databases">
        <authorList>
            <person name="Gomez-Valero L."/>
        </authorList>
    </citation>
    <scope>NUCLEOTIDE SEQUENCE [LARGE SCALE GENOMIC DNA]</scope>
    <source>
        <strain evidence="2">ATCC700992</strain>
    </source>
</reference>
<protein>
    <submittedName>
        <fullName evidence="1">Uncharacterized yhjR</fullName>
    </submittedName>
</protein>
<dbReference type="KEGG" id="lfa:LFA_3359"/>
<dbReference type="NCBIfam" id="NF040717">
    <property type="entry name" value="BcsR_only"/>
    <property type="match status" value="1"/>
</dbReference>
<dbReference type="HOGENOM" id="CLU_185167_1_1_6"/>
<dbReference type="AlphaFoldDB" id="A0A098GB46"/>
<organism evidence="1 2">
    <name type="scientific">Legionella fallonii LLAP-10</name>
    <dbReference type="NCBI Taxonomy" id="1212491"/>
    <lineage>
        <taxon>Bacteria</taxon>
        <taxon>Pseudomonadati</taxon>
        <taxon>Pseudomonadota</taxon>
        <taxon>Gammaproteobacteria</taxon>
        <taxon>Legionellales</taxon>
        <taxon>Legionellaceae</taxon>
        <taxon>Legionella</taxon>
    </lineage>
</organism>
<dbReference type="OrthoDB" id="6636615at2"/>
<dbReference type="EMBL" id="LN614827">
    <property type="protein sequence ID" value="CEG58691.1"/>
    <property type="molecule type" value="Genomic_DNA"/>
</dbReference>
<dbReference type="InterPro" id="IPR024487">
    <property type="entry name" value="CBP_BcsR"/>
</dbReference>
<evidence type="ECO:0000313" key="1">
    <source>
        <dbReference type="EMBL" id="CEG58691.1"/>
    </source>
</evidence>
<proteinExistence type="predicted"/>